<feature type="region of interest" description="Disordered" evidence="1">
    <location>
        <begin position="56"/>
        <end position="92"/>
    </location>
</feature>
<keyword evidence="2" id="KW-1133">Transmembrane helix</keyword>
<dbReference type="Pfam" id="PF24864">
    <property type="entry name" value="DUF7730"/>
    <property type="match status" value="1"/>
</dbReference>
<reference evidence="4 5" key="1">
    <citation type="submission" date="2017-12" db="EMBL/GenBank/DDBJ databases">
        <title>Comparative genomics of Botrytis spp.</title>
        <authorList>
            <person name="Valero-Jimenez C.A."/>
            <person name="Tapia P."/>
            <person name="Veloso J."/>
            <person name="Silva-Moreno E."/>
            <person name="Staats M."/>
            <person name="Valdes J.H."/>
            <person name="Van Kan J.A.L."/>
        </authorList>
    </citation>
    <scope>NUCLEOTIDE SEQUENCE [LARGE SCALE GENOMIC DNA]</scope>
    <source>
        <strain evidence="4 5">MUCL435</strain>
    </source>
</reference>
<evidence type="ECO:0000259" key="3">
    <source>
        <dbReference type="Pfam" id="PF24864"/>
    </source>
</evidence>
<dbReference type="EMBL" id="PQXL01000598">
    <property type="protein sequence ID" value="THV44659.1"/>
    <property type="molecule type" value="Genomic_DNA"/>
</dbReference>
<keyword evidence="5" id="KW-1185">Reference proteome</keyword>
<feature type="compositionally biased region" description="Basic and acidic residues" evidence="1">
    <location>
        <begin position="56"/>
        <end position="84"/>
    </location>
</feature>
<comment type="caution">
    <text evidence="4">The sequence shown here is derived from an EMBL/GenBank/DDBJ whole genome shotgun (WGS) entry which is preliminary data.</text>
</comment>
<proteinExistence type="predicted"/>
<feature type="domain" description="DUF7730" evidence="3">
    <location>
        <begin position="100"/>
        <end position="284"/>
    </location>
</feature>
<accession>A0A4S8QT65</accession>
<evidence type="ECO:0000256" key="1">
    <source>
        <dbReference type="SAM" id="MobiDB-lite"/>
    </source>
</evidence>
<gene>
    <name evidence="4" type="ORF">BGAL_0599g00060</name>
</gene>
<dbReference type="InterPro" id="IPR056632">
    <property type="entry name" value="DUF7730"/>
</dbReference>
<feature type="transmembrane region" description="Helical" evidence="2">
    <location>
        <begin position="12"/>
        <end position="34"/>
    </location>
</feature>
<protein>
    <recommendedName>
        <fullName evidence="3">DUF7730 domain-containing protein</fullName>
    </recommendedName>
</protein>
<dbReference type="OrthoDB" id="3452196at2759"/>
<name>A0A4S8QT65_9HELO</name>
<dbReference type="PANTHER" id="PTHR38790">
    <property type="entry name" value="2EXR DOMAIN-CONTAINING PROTEIN-RELATED"/>
    <property type="match status" value="1"/>
</dbReference>
<dbReference type="Proteomes" id="UP000308671">
    <property type="component" value="Unassembled WGS sequence"/>
</dbReference>
<dbReference type="AlphaFoldDB" id="A0A4S8QT65"/>
<keyword evidence="2" id="KW-0812">Transmembrane</keyword>
<evidence type="ECO:0000313" key="4">
    <source>
        <dbReference type="EMBL" id="THV44659.1"/>
    </source>
</evidence>
<keyword evidence="2" id="KW-0472">Membrane</keyword>
<evidence type="ECO:0000313" key="5">
    <source>
        <dbReference type="Proteomes" id="UP000308671"/>
    </source>
</evidence>
<evidence type="ECO:0000256" key="2">
    <source>
        <dbReference type="SAM" id="Phobius"/>
    </source>
</evidence>
<organism evidence="4 5">
    <name type="scientific">Botrytis galanthina</name>
    <dbReference type="NCBI Taxonomy" id="278940"/>
    <lineage>
        <taxon>Eukaryota</taxon>
        <taxon>Fungi</taxon>
        <taxon>Dikarya</taxon>
        <taxon>Ascomycota</taxon>
        <taxon>Pezizomycotina</taxon>
        <taxon>Leotiomycetes</taxon>
        <taxon>Helotiales</taxon>
        <taxon>Sclerotiniaceae</taxon>
        <taxon>Botrytis</taxon>
    </lineage>
</organism>
<sequence>MISKKISSFLSYAELVLLGVICFPITCFVIYTGFKPACNSRMQAAKQKEMAKAYKRKIEDQPKPLEERRKRELSLEPTERRRDLTNVSSTCERDRKTPARLLQLPPEILEKVLLEVLGGNTFHLIQCRRRLGHIRCKKPHNIDHVTNSEYDIARACIPHAQRRKYTPFEYMYCNYQGSSFYTQSDSCLAVVLTCRQLYNQGIPILYSCNTFDVNNPETLLHLSQTIIPSRLKSIRSLQIDVNASMTLCNEDWGGLAGTIVECPEWKMFLGILERLEGLQTLRLRAEFDILQDIAHGPYSDALFLGPLEKMLEAIKLSSLRGLRKFDLETNIRDTEGIGQKVENVRGAVCT</sequence>